<evidence type="ECO:0000313" key="1">
    <source>
        <dbReference type="EMBL" id="AVO46561.1"/>
    </source>
</evidence>
<gene>
    <name evidence="1" type="ORF">C6569_16685</name>
</gene>
<name>A0A2S0NF44_9HYPH</name>
<evidence type="ECO:0000313" key="2">
    <source>
        <dbReference type="Proteomes" id="UP000237889"/>
    </source>
</evidence>
<reference evidence="1 2" key="1">
    <citation type="submission" date="2018-03" db="EMBL/GenBank/DDBJ databases">
        <title>Genome sequencing of Phreatobacter sp.</title>
        <authorList>
            <person name="Kim S.-J."/>
            <person name="Heo J."/>
            <person name="Kwon S.-W."/>
        </authorList>
    </citation>
    <scope>NUCLEOTIDE SEQUENCE [LARGE SCALE GENOMIC DNA]</scope>
    <source>
        <strain evidence="1 2">S-12</strain>
    </source>
</reference>
<protein>
    <submittedName>
        <fullName evidence="1">Uncharacterized protein</fullName>
    </submittedName>
</protein>
<dbReference type="Proteomes" id="UP000237889">
    <property type="component" value="Chromosome"/>
</dbReference>
<accession>A0A2S0NF44</accession>
<keyword evidence="2" id="KW-1185">Reference proteome</keyword>
<dbReference type="AlphaFoldDB" id="A0A2S0NF44"/>
<organism evidence="1 2">
    <name type="scientific">Phreatobacter cathodiphilus</name>
    <dbReference type="NCBI Taxonomy" id="1868589"/>
    <lineage>
        <taxon>Bacteria</taxon>
        <taxon>Pseudomonadati</taxon>
        <taxon>Pseudomonadota</taxon>
        <taxon>Alphaproteobacteria</taxon>
        <taxon>Hyphomicrobiales</taxon>
        <taxon>Phreatobacteraceae</taxon>
        <taxon>Phreatobacter</taxon>
    </lineage>
</organism>
<dbReference type="KEGG" id="phr:C6569_16685"/>
<proteinExistence type="predicted"/>
<dbReference type="EMBL" id="CP027668">
    <property type="protein sequence ID" value="AVO46561.1"/>
    <property type="molecule type" value="Genomic_DNA"/>
</dbReference>
<dbReference type="RefSeq" id="WP_106749931.1">
    <property type="nucleotide sequence ID" value="NZ_CP027668.1"/>
</dbReference>
<dbReference type="OrthoDB" id="495637at2"/>
<sequence>MSLHIWDHFWDLRVKECPCDVHFCDWLDENEVSGKAIFHFGTGGHHILGLHNVEKDRKNVILGITASPGEIRTYETMIVENPELGWGYKALFGDIYQLDARLLPMFDVVTLFHVGEFRTEANDAYGGLTDYQMVKLLVGQTKPGGTVAFYAGSYAYDIAKVQHDKMVEEGLLTPKGQYKTLPLFERTAKPV</sequence>